<evidence type="ECO:0000313" key="2">
    <source>
        <dbReference type="Proteomes" id="UP000326779"/>
    </source>
</evidence>
<sequence>MKRLNIGHLIDQHGLKKKYVAQQLDIRPETLSRKLKHPDTFTATEMGLLSELLKVNVNKLDFNVPFFAHELEYDSRERAHAVDRHENNS</sequence>
<dbReference type="KEGG" id="lhb:D1010_12375"/>
<reference evidence="1 2" key="1">
    <citation type="submission" date="2019-10" db="EMBL/GenBank/DDBJ databases">
        <title>The completed genome of Lactobacillus harbinensis M1.</title>
        <authorList>
            <person name="Zheng Y."/>
        </authorList>
    </citation>
    <scope>NUCLEOTIDE SEQUENCE [LARGE SCALE GENOMIC DNA]</scope>
    <source>
        <strain evidence="1 2">M1</strain>
    </source>
</reference>
<proteinExistence type="predicted"/>
<evidence type="ECO:0008006" key="3">
    <source>
        <dbReference type="Google" id="ProtNLM"/>
    </source>
</evidence>
<name>A0A5P8M6H8_9LACO</name>
<evidence type="ECO:0000313" key="1">
    <source>
        <dbReference type="EMBL" id="QFR24116.1"/>
    </source>
</evidence>
<accession>A0A5P8M6H8</accession>
<dbReference type="RefSeq" id="WP_152261125.1">
    <property type="nucleotide sequence ID" value="NZ_CP045143.1"/>
</dbReference>
<dbReference type="Proteomes" id="UP000326779">
    <property type="component" value="Chromosome"/>
</dbReference>
<protein>
    <recommendedName>
        <fullName evidence="3">HTH cro/C1-type domain-containing protein</fullName>
    </recommendedName>
</protein>
<dbReference type="AlphaFoldDB" id="A0A5P8M6H8"/>
<dbReference type="EMBL" id="CP045143">
    <property type="protein sequence ID" value="QFR24116.1"/>
    <property type="molecule type" value="Genomic_DNA"/>
</dbReference>
<organism evidence="1 2">
    <name type="scientific">Schleiferilactobacillus harbinensis</name>
    <dbReference type="NCBI Taxonomy" id="304207"/>
    <lineage>
        <taxon>Bacteria</taxon>
        <taxon>Bacillati</taxon>
        <taxon>Bacillota</taxon>
        <taxon>Bacilli</taxon>
        <taxon>Lactobacillales</taxon>
        <taxon>Lactobacillaceae</taxon>
        <taxon>Schleiferilactobacillus</taxon>
    </lineage>
</organism>
<gene>
    <name evidence="1" type="ORF">D1010_12375</name>
</gene>